<keyword evidence="4" id="KW-1185">Reference proteome</keyword>
<gene>
    <name evidence="3" type="ORF">MEUPH1_LOCUS29757</name>
</gene>
<dbReference type="SUPFAM" id="SSF52980">
    <property type="entry name" value="Restriction endonuclease-like"/>
    <property type="match status" value="1"/>
</dbReference>
<dbReference type="PANTHER" id="PTHR46609:SF8">
    <property type="entry name" value="YQAJ VIRAL RECOMBINASE DOMAIN-CONTAINING PROTEIN"/>
    <property type="match status" value="1"/>
</dbReference>
<organism evidence="3 4">
    <name type="scientific">Macrosiphum euphorbiae</name>
    <name type="common">potato aphid</name>
    <dbReference type="NCBI Taxonomy" id="13131"/>
    <lineage>
        <taxon>Eukaryota</taxon>
        <taxon>Metazoa</taxon>
        <taxon>Ecdysozoa</taxon>
        <taxon>Arthropoda</taxon>
        <taxon>Hexapoda</taxon>
        <taxon>Insecta</taxon>
        <taxon>Pterygota</taxon>
        <taxon>Neoptera</taxon>
        <taxon>Paraneoptera</taxon>
        <taxon>Hemiptera</taxon>
        <taxon>Sternorrhyncha</taxon>
        <taxon>Aphidomorpha</taxon>
        <taxon>Aphidoidea</taxon>
        <taxon>Aphididae</taxon>
        <taxon>Macrosiphini</taxon>
        <taxon>Macrosiphum</taxon>
    </lineage>
</organism>
<evidence type="ECO:0000313" key="3">
    <source>
        <dbReference type="EMBL" id="CAI6376384.1"/>
    </source>
</evidence>
<evidence type="ECO:0008006" key="5">
    <source>
        <dbReference type="Google" id="ProtNLM"/>
    </source>
</evidence>
<dbReference type="InterPro" id="IPR019080">
    <property type="entry name" value="YqaJ_viral_recombinase"/>
</dbReference>
<feature type="domain" description="Mutator-like transposase" evidence="2">
    <location>
        <begin position="108"/>
        <end position="473"/>
    </location>
</feature>
<dbReference type="Pfam" id="PF20700">
    <property type="entry name" value="Mutator"/>
    <property type="match status" value="1"/>
</dbReference>
<feature type="domain" description="YqaJ viral recombinase" evidence="1">
    <location>
        <begin position="666"/>
        <end position="812"/>
    </location>
</feature>
<dbReference type="InterPro" id="IPR051703">
    <property type="entry name" value="NF-kappa-B_Signaling_Reg"/>
</dbReference>
<dbReference type="Gene3D" id="3.90.320.10">
    <property type="match status" value="1"/>
</dbReference>
<protein>
    <recommendedName>
        <fullName evidence="5">YqaJ viral recombinase domain-containing protein</fullName>
    </recommendedName>
</protein>
<evidence type="ECO:0000259" key="1">
    <source>
        <dbReference type="Pfam" id="PF09588"/>
    </source>
</evidence>
<dbReference type="PANTHER" id="PTHR46609">
    <property type="entry name" value="EXONUCLEASE, PHAGE-TYPE/RECB, C-TERMINAL DOMAIN-CONTAINING PROTEIN"/>
    <property type="match status" value="1"/>
</dbReference>
<dbReference type="AlphaFoldDB" id="A0AAV0Y621"/>
<dbReference type="InterPro" id="IPR011335">
    <property type="entry name" value="Restrct_endonuc-II-like"/>
</dbReference>
<reference evidence="3 4" key="1">
    <citation type="submission" date="2023-01" db="EMBL/GenBank/DDBJ databases">
        <authorList>
            <person name="Whitehead M."/>
        </authorList>
    </citation>
    <scope>NUCLEOTIDE SEQUENCE [LARGE SCALE GENOMIC DNA]</scope>
</reference>
<dbReference type="CDD" id="cd22343">
    <property type="entry name" value="PDDEXK_lambda_exonuclease-like"/>
    <property type="match status" value="1"/>
</dbReference>
<proteinExistence type="predicted"/>
<dbReference type="GO" id="GO:0006281">
    <property type="term" value="P:DNA repair"/>
    <property type="evidence" value="ECO:0007669"/>
    <property type="project" value="UniProtKB-ARBA"/>
</dbReference>
<name>A0AAV0Y621_9HEMI</name>
<evidence type="ECO:0000259" key="2">
    <source>
        <dbReference type="Pfam" id="PF20700"/>
    </source>
</evidence>
<evidence type="ECO:0000313" key="4">
    <source>
        <dbReference type="Proteomes" id="UP001160148"/>
    </source>
</evidence>
<dbReference type="InterPro" id="IPR011604">
    <property type="entry name" value="PDDEXK-like_dom_sf"/>
</dbReference>
<dbReference type="Proteomes" id="UP001160148">
    <property type="component" value="Unassembled WGS sequence"/>
</dbReference>
<dbReference type="InterPro" id="IPR049012">
    <property type="entry name" value="Mutator_transp_dom"/>
</dbReference>
<sequence>MNEDWRFGKKARLKLCAPRKKPNLANLKRKKLEDHENNDETNEIIVGPSTSTIFCSTTPENTLITTNILATPKKKNPMNVSRNLENSFSYPSQNEISVKVNPWETLEGRRIVDIKHLFRSLQSIHHQGFNCTFRDLEFLNEIRKGYLSTFQFKCKVCGITENINNEDEICNSKNVNINMAIVSATVNTGQGYSQLEEFAATLNMPNMCNRTYQDFHNTMYMHMNTIALNEMQLAGQEEKRLALENGQVDHLGRPKIAVVADGAWSKRSYKTKYNALSGVACIIGAKTKKVIFCGVRNKYCCICQLAENRDEIAQDHVCFKNWNSASTAMEADIIVEGFKQSLHMHNVIYSQLIGDGDSSIMKRLRLEKPYGTNVVIKKVECTNHLLRNYINRLRDISGKRKNDKGDVIPGCYRKVVHDRLLRLRYAVTEAIKYRRLEQTDRTYEATLTLLKADITNGPNHVFGDHTKCQSYFCEGQKKGEENIVPDLKIFGVWDDICRARNLLTYHTESLMYGYNNNSAELYNSILTKYVGGKRVNFSLNGSYQLRCSAAVTAYNSGPNRLSLFNKHVTNKSPGIFTKMYIKRHIVRAETRKRRRCLFSGPKNRKKCTTIGGPDENYGNVSHDPLSELTDVEIQQLKNKFMENLKLTEKQIIDLEMNTKRQHQCDEWHLERKKRLTASVFGKLCKMRQTTSREKVIKEMLYGTFSGNAATRYGIAHEDMAKEELEKIIGKKIESAGLFVDANLQFLAASPDGLIDNDSLVEIKCPASAKSFTPEEGILMKKIKSCTIENGQLHLKRNDGYFYQVQGQLHITRKMFCYFCIWTPKGLMYEKIEKDDDIWDKNMKSQLTTFFTEYFLSEVLKDSLILNE</sequence>
<dbReference type="EMBL" id="CARXXK010001473">
    <property type="protein sequence ID" value="CAI6376384.1"/>
    <property type="molecule type" value="Genomic_DNA"/>
</dbReference>
<comment type="caution">
    <text evidence="3">The sequence shown here is derived from an EMBL/GenBank/DDBJ whole genome shotgun (WGS) entry which is preliminary data.</text>
</comment>
<dbReference type="Pfam" id="PF09588">
    <property type="entry name" value="YqaJ"/>
    <property type="match status" value="1"/>
</dbReference>
<accession>A0AAV0Y621</accession>